<protein>
    <submittedName>
        <fullName evidence="3">Bacteriocin immunity protein</fullName>
    </submittedName>
</protein>
<evidence type="ECO:0000313" key="3">
    <source>
        <dbReference type="EMBL" id="QMV64653.1"/>
    </source>
</evidence>
<gene>
    <name evidence="3" type="ORF">HS968_06210</name>
</gene>
<organism evidence="3 4">
    <name type="scientific">Pseudomonas berkeleyensis</name>
    <dbReference type="NCBI Taxonomy" id="2726956"/>
    <lineage>
        <taxon>Bacteria</taxon>
        <taxon>Pseudomonadati</taxon>
        <taxon>Pseudomonadota</taxon>
        <taxon>Gammaproteobacteria</taxon>
        <taxon>Pseudomonadales</taxon>
        <taxon>Pseudomonadaceae</taxon>
        <taxon>Pseudomonas</taxon>
    </lineage>
</organism>
<reference evidence="3 4" key="1">
    <citation type="journal article" date="2020" name="G3 (Bethesda)">
        <title>CeMbio - The Caenorhabditis elegans Microbiome Resource.</title>
        <authorList>
            <person name="Dirksen P."/>
            <person name="Assie A."/>
            <person name="Zimmermann J."/>
            <person name="Zhang F."/>
            <person name="Tietje A.M."/>
            <person name="Marsh S.A."/>
            <person name="Felix M.A."/>
            <person name="Shapira M."/>
            <person name="Kaleta C."/>
            <person name="Schulenburg H."/>
            <person name="Samuel B."/>
        </authorList>
    </citation>
    <scope>NUCLEOTIDE SEQUENCE [LARGE SCALE GENOMIC DNA]</scope>
    <source>
        <strain evidence="3 4">MSPm1</strain>
    </source>
</reference>
<dbReference type="AlphaFoldDB" id="A0A7G5DSC8"/>
<dbReference type="EMBL" id="CP059139">
    <property type="protein sequence ID" value="QMV64653.1"/>
    <property type="molecule type" value="Genomic_DNA"/>
</dbReference>
<dbReference type="PRINTS" id="PR01299">
    <property type="entry name" value="PYOCIN"/>
</dbReference>
<keyword evidence="4" id="KW-1185">Reference proteome</keyword>
<sequence>MKRQFEDYTEAEFIAFMEDIFRENEAETDDRLDILLDQFRELTGHPDGTDLIYYCESDAECTPARITQKIKSWRTANGLPGFRAD</sequence>
<dbReference type="GO" id="GO:0030153">
    <property type="term" value="P:bacteriocin immunity"/>
    <property type="evidence" value="ECO:0007669"/>
    <property type="project" value="UniProtKB-KW"/>
</dbReference>
<dbReference type="GO" id="GO:0015643">
    <property type="term" value="F:toxic substance binding"/>
    <property type="evidence" value="ECO:0007669"/>
    <property type="project" value="InterPro"/>
</dbReference>
<evidence type="ECO:0000256" key="2">
    <source>
        <dbReference type="ARBA" id="ARBA00023025"/>
    </source>
</evidence>
<name>A0A7G5DSC8_9PSED</name>
<dbReference type="RefSeq" id="WP_182370601.1">
    <property type="nucleotide sequence ID" value="NZ_CP059139.1"/>
</dbReference>
<comment type="similarity">
    <text evidence="1">Belongs to the colicins ColE2/ColE8/ColE9 and pyocins S1/S2 family.</text>
</comment>
<dbReference type="SUPFAM" id="SSF47345">
    <property type="entry name" value="Colicin E immunity proteins"/>
    <property type="match status" value="1"/>
</dbReference>
<dbReference type="InterPro" id="IPR035900">
    <property type="entry name" value="Colicin_E_sf"/>
</dbReference>
<dbReference type="Proteomes" id="UP000515276">
    <property type="component" value="Chromosome"/>
</dbReference>
<evidence type="ECO:0000256" key="1">
    <source>
        <dbReference type="ARBA" id="ARBA00009346"/>
    </source>
</evidence>
<dbReference type="CDD" id="cd16363">
    <property type="entry name" value="Col_Im_like"/>
    <property type="match status" value="1"/>
</dbReference>
<dbReference type="Gene3D" id="1.10.1200.20">
    <property type="entry name" value="Colicin E immunity protein"/>
    <property type="match status" value="1"/>
</dbReference>
<accession>A0A7G5DSC8</accession>
<evidence type="ECO:0000313" key="4">
    <source>
        <dbReference type="Proteomes" id="UP000515276"/>
    </source>
</evidence>
<proteinExistence type="inferred from homology"/>
<dbReference type="Pfam" id="PF01320">
    <property type="entry name" value="Colicin_Pyocin"/>
    <property type="match status" value="1"/>
</dbReference>
<keyword evidence="2" id="KW-0079">Bacteriocin immunity</keyword>
<dbReference type="InterPro" id="IPR000290">
    <property type="entry name" value="Colicin_pyocin"/>
</dbReference>